<evidence type="ECO:0000259" key="6">
    <source>
        <dbReference type="PROSITE" id="PS50212"/>
    </source>
</evidence>
<keyword evidence="3" id="KW-0175">Coiled coil</keyword>
<dbReference type="Pfam" id="PF00617">
    <property type="entry name" value="RasGEF"/>
    <property type="match status" value="1"/>
</dbReference>
<feature type="compositionally biased region" description="Basic residues" evidence="4">
    <location>
        <begin position="107"/>
        <end position="119"/>
    </location>
</feature>
<dbReference type="InterPro" id="IPR000938">
    <property type="entry name" value="CAP-Gly_domain"/>
</dbReference>
<dbReference type="GO" id="GO:0005085">
    <property type="term" value="F:guanyl-nucleotide exchange factor activity"/>
    <property type="evidence" value="ECO:0007669"/>
    <property type="project" value="UniProtKB-KW"/>
</dbReference>
<dbReference type="GO" id="GO:0005886">
    <property type="term" value="C:plasma membrane"/>
    <property type="evidence" value="ECO:0007669"/>
    <property type="project" value="TreeGrafter"/>
</dbReference>
<feature type="region of interest" description="Disordered" evidence="4">
    <location>
        <begin position="100"/>
        <end position="132"/>
    </location>
</feature>
<feature type="coiled-coil region" evidence="3">
    <location>
        <begin position="295"/>
        <end position="325"/>
    </location>
</feature>
<dbReference type="GO" id="GO:0007265">
    <property type="term" value="P:Ras protein signal transduction"/>
    <property type="evidence" value="ECO:0007669"/>
    <property type="project" value="TreeGrafter"/>
</dbReference>
<evidence type="ECO:0000313" key="9">
    <source>
        <dbReference type="Proteomes" id="UP001146793"/>
    </source>
</evidence>
<dbReference type="InterPro" id="IPR036964">
    <property type="entry name" value="RASGEF_cat_dom_sf"/>
</dbReference>
<protein>
    <submittedName>
        <fullName evidence="8">Ras guanine nucleotide exchange factor i-related</fullName>
    </submittedName>
</protein>
<dbReference type="SMART" id="SM00147">
    <property type="entry name" value="RasGEF"/>
    <property type="match status" value="1"/>
</dbReference>
<dbReference type="PROSITE" id="PS50212">
    <property type="entry name" value="RASGEF_NTER"/>
    <property type="match status" value="1"/>
</dbReference>
<dbReference type="SUPFAM" id="SSF48366">
    <property type="entry name" value="Ras GEF"/>
    <property type="match status" value="1"/>
</dbReference>
<dbReference type="SMART" id="SM01052">
    <property type="entry name" value="CAP_GLY"/>
    <property type="match status" value="1"/>
</dbReference>
<dbReference type="InterPro" id="IPR023578">
    <property type="entry name" value="Ras_GEF_dom_sf"/>
</dbReference>
<dbReference type="Pfam" id="PF01302">
    <property type="entry name" value="CAP_GLY"/>
    <property type="match status" value="1"/>
</dbReference>
<name>A0AAV7ZCS6_9EUKA</name>
<dbReference type="InterPro" id="IPR019804">
    <property type="entry name" value="Ras_G-nucl-exch_fac_CS"/>
</dbReference>
<dbReference type="CDD" id="cd06224">
    <property type="entry name" value="REM"/>
    <property type="match status" value="1"/>
</dbReference>
<sequence>MSTFKPFEIGNRILYEGNLGTIRFIGSTTLSEKTWYGIELEEKAGENNGTLKGIKYFEGKEGHCKFVLSQDLISVSLSKSPKKSKSFQIESTYQLLTKTTKSNKNGAKQRMKKKSRHTIKTPPHPKVNPFSTSYNDSEFVRVSPMLQNLKKSKSGTVSWGSNSINTRTSSTIIEQQWQPVPRRDFTFKKKITKSINKKSKNSKNQKTKQRQNNKNFRKIQEKYSNKGINLIKNSLKKINIETEKNLKIKKELQEELHFYDQQLSKFKLKNQNQAKELDEKQLSQIEPDEKVEIVLGQLDEEIELLKEQEKKADMEEKTINQQLGKFHKVLSSVSNPELSDKLIKKQREVTKDTYFYQELLERKLLVTKEIQQTKSLINQSKRSHRVEMDDFKKISKIFQREIKRAKERKKYFGNIETQSKININQLSEKLESLKVKIRIIKRKIMDLEMGKDKFSSKMDTVLEFRDQINRSDWKHRLLTKNPEIKDLKERIDPLKRAISFAQNYGGSKVQFNKYLTKQVIDQLIMQHLEFENRKECRKKIEEITSTTYNSIQLRDSRLNSLFRISLREIENLWNIFMNNNSELNLTLEEKNKILETKIDEMGLEMFIDKNDLNIWEEPPDNPNNIIYKDDESNNNENNPHNIKINLNGSGIIKNRNNTINNKINNNIQIDKQINMENGITEKGGKGERGRELIREMVMGREKEAESGKEMGKGKRKIKRLSKTLQYANINKIIEKLTIGETEVRYRDAFLMTYQSFMKPGYLFAKLKERYCVPHIKMNNWARFKDTIQIRVISALDSWIKLCWADIDEKLCLRIVEFIQTTISTERQLTAQKLLKLIDDMKEKRQRGKSATFTGQIPEVIVPKNIFSRNFTLLDIGEVEFARQYTLYVFELFQKIKPSELVTEAWQKKSLKSKATNTLALINKFNEFSKFISTTIVEARTVKERARYYQKFLKIGKHLLELQNYDSLMSIHAGYMHSAVKRLKLTISEVPKNIIKLFLEIKSILKHDQGYKEYREMLEKKEPPLVPYLGVFLTDITFISTGSPDKVNGLINFAKRKLLYNVVSKIQQYQRVPYNFFPIHQIQVLLKKEFKYKNDKDLFQISLKREPRN</sequence>
<dbReference type="SMART" id="SM00229">
    <property type="entry name" value="RasGEFN"/>
    <property type="match status" value="1"/>
</dbReference>
<dbReference type="CDD" id="cd00155">
    <property type="entry name" value="RasGEF"/>
    <property type="match status" value="1"/>
</dbReference>
<dbReference type="Gene3D" id="1.10.840.10">
    <property type="entry name" value="Ras guanine-nucleotide exchange factors catalytic domain"/>
    <property type="match status" value="1"/>
</dbReference>
<organism evidence="8 9">
    <name type="scientific">Anaeramoeba flamelloides</name>
    <dbReference type="NCBI Taxonomy" id="1746091"/>
    <lineage>
        <taxon>Eukaryota</taxon>
        <taxon>Metamonada</taxon>
        <taxon>Anaeramoebidae</taxon>
        <taxon>Anaeramoeba</taxon>
    </lineage>
</organism>
<comment type="caution">
    <text evidence="8">The sequence shown here is derived from an EMBL/GenBank/DDBJ whole genome shotgun (WGS) entry which is preliminary data.</text>
</comment>
<evidence type="ECO:0000256" key="1">
    <source>
        <dbReference type="ARBA" id="ARBA00022658"/>
    </source>
</evidence>
<dbReference type="PROSITE" id="PS00720">
    <property type="entry name" value="RASGEF"/>
    <property type="match status" value="1"/>
</dbReference>
<feature type="domain" description="CAP-Gly" evidence="7">
    <location>
        <begin position="26"/>
        <end position="68"/>
    </location>
</feature>
<evidence type="ECO:0000259" key="5">
    <source>
        <dbReference type="PROSITE" id="PS50009"/>
    </source>
</evidence>
<feature type="coiled-coil region" evidence="3">
    <location>
        <begin position="388"/>
        <end position="443"/>
    </location>
</feature>
<dbReference type="Pfam" id="PF00618">
    <property type="entry name" value="RasGEF_N"/>
    <property type="match status" value="1"/>
</dbReference>
<dbReference type="PROSITE" id="PS50245">
    <property type="entry name" value="CAP_GLY_2"/>
    <property type="match status" value="1"/>
</dbReference>
<evidence type="ECO:0000313" key="8">
    <source>
        <dbReference type="EMBL" id="KAJ3438182.1"/>
    </source>
</evidence>
<evidence type="ECO:0000256" key="4">
    <source>
        <dbReference type="SAM" id="MobiDB-lite"/>
    </source>
</evidence>
<feature type="domain" description="N-terminal Ras-GEF" evidence="6">
    <location>
        <begin position="720"/>
        <end position="841"/>
    </location>
</feature>
<feature type="compositionally biased region" description="Basic residues" evidence="4">
    <location>
        <begin position="193"/>
        <end position="217"/>
    </location>
</feature>
<dbReference type="PROSITE" id="PS50009">
    <property type="entry name" value="RASGEF_CAT"/>
    <property type="match status" value="1"/>
</dbReference>
<dbReference type="Gene3D" id="2.30.30.190">
    <property type="entry name" value="CAP Gly-rich-like domain"/>
    <property type="match status" value="1"/>
</dbReference>
<dbReference type="Proteomes" id="UP001146793">
    <property type="component" value="Unassembled WGS sequence"/>
</dbReference>
<dbReference type="PANTHER" id="PTHR23113">
    <property type="entry name" value="GUANINE NUCLEOTIDE EXCHANGE FACTOR"/>
    <property type="match status" value="1"/>
</dbReference>
<evidence type="ECO:0000256" key="2">
    <source>
        <dbReference type="PROSITE-ProRule" id="PRU00168"/>
    </source>
</evidence>
<feature type="domain" description="Ras-GEF" evidence="5">
    <location>
        <begin position="876"/>
        <end position="1107"/>
    </location>
</feature>
<dbReference type="SUPFAM" id="SSF74924">
    <property type="entry name" value="Cap-Gly domain"/>
    <property type="match status" value="1"/>
</dbReference>
<proteinExistence type="predicted"/>
<accession>A0AAV7ZCS6</accession>
<reference evidence="8" key="1">
    <citation type="submission" date="2022-08" db="EMBL/GenBank/DDBJ databases">
        <title>Novel sulphate-reducing endosymbionts in the free-living metamonad Anaeramoeba.</title>
        <authorList>
            <person name="Jerlstrom-Hultqvist J."/>
            <person name="Cepicka I."/>
            <person name="Gallot-Lavallee L."/>
            <person name="Salas-Leiva D."/>
            <person name="Curtis B.A."/>
            <person name="Zahonova K."/>
            <person name="Pipaliya S."/>
            <person name="Dacks J."/>
            <person name="Roger A.J."/>
        </authorList>
    </citation>
    <scope>NUCLEOTIDE SEQUENCE</scope>
    <source>
        <strain evidence="8">Busselton2</strain>
    </source>
</reference>
<evidence type="ECO:0000256" key="3">
    <source>
        <dbReference type="SAM" id="Coils"/>
    </source>
</evidence>
<dbReference type="InterPro" id="IPR008937">
    <property type="entry name" value="Ras-like_GEF"/>
</dbReference>
<keyword evidence="1 2" id="KW-0344">Guanine-nucleotide releasing factor</keyword>
<gene>
    <name evidence="8" type="ORF">M0812_17362</name>
</gene>
<dbReference type="InterPro" id="IPR000651">
    <property type="entry name" value="Ras-like_Gua-exchang_fac_N"/>
</dbReference>
<dbReference type="InterPro" id="IPR036859">
    <property type="entry name" value="CAP-Gly_dom_sf"/>
</dbReference>
<dbReference type="AlphaFoldDB" id="A0AAV7ZCS6"/>
<dbReference type="EMBL" id="JANTQA010000033">
    <property type="protein sequence ID" value="KAJ3438182.1"/>
    <property type="molecule type" value="Genomic_DNA"/>
</dbReference>
<feature type="region of interest" description="Disordered" evidence="4">
    <location>
        <begin position="193"/>
        <end position="218"/>
    </location>
</feature>
<evidence type="ECO:0000259" key="7">
    <source>
        <dbReference type="PROSITE" id="PS50245"/>
    </source>
</evidence>
<dbReference type="Gene3D" id="1.20.870.10">
    <property type="entry name" value="Son of sevenless (SoS) protein Chain: S domain 1"/>
    <property type="match status" value="1"/>
</dbReference>
<dbReference type="InterPro" id="IPR001895">
    <property type="entry name" value="RASGEF_cat_dom"/>
</dbReference>
<dbReference type="PANTHER" id="PTHR23113:SF366">
    <property type="entry name" value="RAS GUANINE NUCLEOTIDE EXCHANGE FACTOR R"/>
    <property type="match status" value="1"/>
</dbReference>